<dbReference type="Proteomes" id="UP000007752">
    <property type="component" value="Chromosome 6"/>
</dbReference>
<reference evidence="2" key="1">
    <citation type="journal article" date="2005" name="PLoS Biol.">
        <title>The genomes of Oryza sativa: a history of duplications.</title>
        <authorList>
            <person name="Yu J."/>
            <person name="Wang J."/>
            <person name="Lin W."/>
            <person name="Li S."/>
            <person name="Li H."/>
            <person name="Zhou J."/>
            <person name="Ni P."/>
            <person name="Dong W."/>
            <person name="Hu S."/>
            <person name="Zeng C."/>
            <person name="Zhang J."/>
            <person name="Zhang Y."/>
            <person name="Li R."/>
            <person name="Xu Z."/>
            <person name="Li S."/>
            <person name="Li X."/>
            <person name="Zheng H."/>
            <person name="Cong L."/>
            <person name="Lin L."/>
            <person name="Yin J."/>
            <person name="Geng J."/>
            <person name="Li G."/>
            <person name="Shi J."/>
            <person name="Liu J."/>
            <person name="Lv H."/>
            <person name="Li J."/>
            <person name="Wang J."/>
            <person name="Deng Y."/>
            <person name="Ran L."/>
            <person name="Shi X."/>
            <person name="Wang X."/>
            <person name="Wu Q."/>
            <person name="Li C."/>
            <person name="Ren X."/>
            <person name="Wang J."/>
            <person name="Wang X."/>
            <person name="Li D."/>
            <person name="Liu D."/>
            <person name="Zhang X."/>
            <person name="Ji Z."/>
            <person name="Zhao W."/>
            <person name="Sun Y."/>
            <person name="Zhang Z."/>
            <person name="Bao J."/>
            <person name="Han Y."/>
            <person name="Dong L."/>
            <person name="Ji J."/>
            <person name="Chen P."/>
            <person name="Wu S."/>
            <person name="Liu J."/>
            <person name="Xiao Y."/>
            <person name="Bu D."/>
            <person name="Tan J."/>
            <person name="Yang L."/>
            <person name="Ye C."/>
            <person name="Zhang J."/>
            <person name="Xu J."/>
            <person name="Zhou Y."/>
            <person name="Yu Y."/>
            <person name="Zhang B."/>
            <person name="Zhuang S."/>
            <person name="Wei H."/>
            <person name="Liu B."/>
            <person name="Lei M."/>
            <person name="Yu H."/>
            <person name="Li Y."/>
            <person name="Xu H."/>
            <person name="Wei S."/>
            <person name="He X."/>
            <person name="Fang L."/>
            <person name="Zhang Z."/>
            <person name="Zhang Y."/>
            <person name="Huang X."/>
            <person name="Su Z."/>
            <person name="Tong W."/>
            <person name="Li J."/>
            <person name="Tong Z."/>
            <person name="Li S."/>
            <person name="Ye J."/>
            <person name="Wang L."/>
            <person name="Fang L."/>
            <person name="Lei T."/>
            <person name="Chen C."/>
            <person name="Chen H."/>
            <person name="Xu Z."/>
            <person name="Li H."/>
            <person name="Huang H."/>
            <person name="Zhang F."/>
            <person name="Xu H."/>
            <person name="Li N."/>
            <person name="Zhao C."/>
            <person name="Li S."/>
            <person name="Dong L."/>
            <person name="Huang Y."/>
            <person name="Li L."/>
            <person name="Xi Y."/>
            <person name="Qi Q."/>
            <person name="Li W."/>
            <person name="Zhang B."/>
            <person name="Hu W."/>
            <person name="Zhang Y."/>
            <person name="Tian X."/>
            <person name="Jiao Y."/>
            <person name="Liang X."/>
            <person name="Jin J."/>
            <person name="Gao L."/>
            <person name="Zheng W."/>
            <person name="Hao B."/>
            <person name="Liu S."/>
            <person name="Wang W."/>
            <person name="Yuan L."/>
            <person name="Cao M."/>
            <person name="McDermott J."/>
            <person name="Samudrala R."/>
            <person name="Wang J."/>
            <person name="Wong G.K."/>
            <person name="Yang H."/>
        </authorList>
    </citation>
    <scope>NUCLEOTIDE SEQUENCE [LARGE SCALE GENOMIC DNA]</scope>
</reference>
<dbReference type="AlphaFoldDB" id="B9FQ57"/>
<proteinExistence type="predicted"/>
<feature type="region of interest" description="Disordered" evidence="1">
    <location>
        <begin position="16"/>
        <end position="42"/>
    </location>
</feature>
<dbReference type="EMBL" id="CM000143">
    <property type="protein sequence ID" value="EEE66099.1"/>
    <property type="molecule type" value="Genomic_DNA"/>
</dbReference>
<organism evidence="2">
    <name type="scientific">Oryza sativa subsp. japonica</name>
    <name type="common">Rice</name>
    <dbReference type="NCBI Taxonomy" id="39947"/>
    <lineage>
        <taxon>Eukaryota</taxon>
        <taxon>Viridiplantae</taxon>
        <taxon>Streptophyta</taxon>
        <taxon>Embryophyta</taxon>
        <taxon>Tracheophyta</taxon>
        <taxon>Spermatophyta</taxon>
        <taxon>Magnoliopsida</taxon>
        <taxon>Liliopsida</taxon>
        <taxon>Poales</taxon>
        <taxon>Poaceae</taxon>
        <taxon>BOP clade</taxon>
        <taxon>Oryzoideae</taxon>
        <taxon>Oryzeae</taxon>
        <taxon>Oryzinae</taxon>
        <taxon>Oryza</taxon>
        <taxon>Oryza sativa</taxon>
    </lineage>
</organism>
<gene>
    <name evidence="2" type="ORF">OsJ_22128</name>
</gene>
<sequence>MLPPFLNASISPTGVTLENARANTDLPDPLNPGEKEEGRHWPSARIRRREGALTSGGGEEAACASAFELHAKKAID</sequence>
<evidence type="ECO:0000256" key="1">
    <source>
        <dbReference type="SAM" id="MobiDB-lite"/>
    </source>
</evidence>
<name>B9FQ57_ORYSJ</name>
<evidence type="ECO:0000313" key="2">
    <source>
        <dbReference type="EMBL" id="EEE66099.1"/>
    </source>
</evidence>
<protein>
    <submittedName>
        <fullName evidence="2">Uncharacterized protein</fullName>
    </submittedName>
</protein>
<accession>B9FQ57</accession>
<reference evidence="2" key="2">
    <citation type="submission" date="2008-12" db="EMBL/GenBank/DDBJ databases">
        <title>Improved gene annotation of the rice (Oryza sativa) genomes.</title>
        <authorList>
            <person name="Wang J."/>
            <person name="Li R."/>
            <person name="Fan W."/>
            <person name="Huang Q."/>
            <person name="Zhang J."/>
            <person name="Zhou Y."/>
            <person name="Hu Y."/>
            <person name="Zi S."/>
            <person name="Li J."/>
            <person name="Ni P."/>
            <person name="Zheng H."/>
            <person name="Zhang Y."/>
            <person name="Zhao M."/>
            <person name="Hao Q."/>
            <person name="McDermott J."/>
            <person name="Samudrala R."/>
            <person name="Kristiansen K."/>
            <person name="Wong G.K.-S."/>
        </authorList>
    </citation>
    <scope>NUCLEOTIDE SEQUENCE</scope>
</reference>